<dbReference type="AlphaFoldDB" id="A0AAQ3RIM1"/>
<reference evidence="1 2" key="1">
    <citation type="journal article" date="2023" name="Life. Sci Alliance">
        <title>Evolutionary insights into 3D genome organization and epigenetic landscape of Vigna mungo.</title>
        <authorList>
            <person name="Junaid A."/>
            <person name="Singh B."/>
            <person name="Bhatia S."/>
        </authorList>
    </citation>
    <scope>NUCLEOTIDE SEQUENCE [LARGE SCALE GENOMIC DNA]</scope>
    <source>
        <strain evidence="1">Urdbean</strain>
    </source>
</reference>
<proteinExistence type="predicted"/>
<dbReference type="Proteomes" id="UP001374535">
    <property type="component" value="Chromosome 9"/>
</dbReference>
<keyword evidence="2" id="KW-1185">Reference proteome</keyword>
<evidence type="ECO:0000313" key="2">
    <source>
        <dbReference type="Proteomes" id="UP001374535"/>
    </source>
</evidence>
<organism evidence="1 2">
    <name type="scientific">Vigna mungo</name>
    <name type="common">Black gram</name>
    <name type="synonym">Phaseolus mungo</name>
    <dbReference type="NCBI Taxonomy" id="3915"/>
    <lineage>
        <taxon>Eukaryota</taxon>
        <taxon>Viridiplantae</taxon>
        <taxon>Streptophyta</taxon>
        <taxon>Embryophyta</taxon>
        <taxon>Tracheophyta</taxon>
        <taxon>Spermatophyta</taxon>
        <taxon>Magnoliopsida</taxon>
        <taxon>eudicotyledons</taxon>
        <taxon>Gunneridae</taxon>
        <taxon>Pentapetalae</taxon>
        <taxon>rosids</taxon>
        <taxon>fabids</taxon>
        <taxon>Fabales</taxon>
        <taxon>Fabaceae</taxon>
        <taxon>Papilionoideae</taxon>
        <taxon>50 kb inversion clade</taxon>
        <taxon>NPAAA clade</taxon>
        <taxon>indigoferoid/millettioid clade</taxon>
        <taxon>Phaseoleae</taxon>
        <taxon>Vigna</taxon>
    </lineage>
</organism>
<dbReference type="EMBL" id="CP144692">
    <property type="protein sequence ID" value="WVY96753.1"/>
    <property type="molecule type" value="Genomic_DNA"/>
</dbReference>
<gene>
    <name evidence="1" type="ORF">V8G54_028904</name>
</gene>
<name>A0AAQ3RIM1_VIGMU</name>
<protein>
    <submittedName>
        <fullName evidence="1">Uncharacterized protein</fullName>
    </submittedName>
</protein>
<accession>A0AAQ3RIM1</accession>
<sequence length="128" mass="14159">MHTLSGMVPESMLCATFNCSNLFIFPKDWGKSPTSLLKLTSNTVTLSKSPISLGKQPVKPLLVMIISLRVPFILAKLEGRHPLRSLFAKTTTEAGLLPKVSGRENLKLLLLMKRASSLRSKRREGMLP</sequence>
<evidence type="ECO:0000313" key="1">
    <source>
        <dbReference type="EMBL" id="WVY96753.1"/>
    </source>
</evidence>